<evidence type="ECO:0000256" key="4">
    <source>
        <dbReference type="ARBA" id="ARBA00023242"/>
    </source>
</evidence>
<evidence type="ECO:0000259" key="5">
    <source>
        <dbReference type="PROSITE" id="PS50048"/>
    </source>
</evidence>
<feature type="domain" description="Zn(2)-C6 fungal-type" evidence="5">
    <location>
        <begin position="57"/>
        <end position="86"/>
    </location>
</feature>
<dbReference type="PANTHER" id="PTHR47256">
    <property type="entry name" value="ZN(II)2CYS6 TRANSCRIPTION FACTOR (EUROFUNG)-RELATED"/>
    <property type="match status" value="1"/>
</dbReference>
<keyword evidence="3" id="KW-0804">Transcription</keyword>
<dbReference type="RefSeq" id="XP_022506086.1">
    <property type="nucleotide sequence ID" value="XM_022661598.1"/>
</dbReference>
<dbReference type="PROSITE" id="PS00463">
    <property type="entry name" value="ZN2_CY6_FUNGAL_1"/>
    <property type="match status" value="1"/>
</dbReference>
<dbReference type="InterPro" id="IPR001138">
    <property type="entry name" value="Zn2Cys6_DnaBD"/>
</dbReference>
<comment type="caution">
    <text evidence="6">The sequence shown here is derived from an EMBL/GenBank/DDBJ whole genome shotgun (WGS) entry which is preliminary data.</text>
</comment>
<dbReference type="PANTHER" id="PTHR47256:SF1">
    <property type="entry name" value="ZN(II)2CYS6 TRANSCRIPTION FACTOR (EUROFUNG)"/>
    <property type="match status" value="1"/>
</dbReference>
<dbReference type="InterPro" id="IPR036864">
    <property type="entry name" value="Zn2-C6_fun-type_DNA-bd_sf"/>
</dbReference>
<accession>A0A177EQ64</accession>
<dbReference type="EMBL" id="LVKK01000178">
    <property type="protein sequence ID" value="OAG34134.1"/>
    <property type="molecule type" value="Genomic_DNA"/>
</dbReference>
<sequence length="249" mass="27419">MAYQMEWADSYRFAPSGPMPLSNYPKSIIGFSDAMFAAPEPEAHAYFRVSKRKASTACEACKVAKRKCEGGPPCSSCVKAGTACDHDFMRDGRRQWKVFEKGRKARLFDVLVGWMRRAEPSTALVLFQKVKDSWSEDEVLDFLETVCSSVSSGGPAGSDDDRAKDAMRTGAKTPVATVLMIPGTDLCDADSYDQGLAGYVVSSPWDIDRPFWMLLEFSLKGKGGCAGPQQLSMKVLQYSIFDDINTARL</sequence>
<dbReference type="CDD" id="cd00067">
    <property type="entry name" value="GAL4"/>
    <property type="match status" value="1"/>
</dbReference>
<dbReference type="GeneID" id="34606802"/>
<dbReference type="GO" id="GO:0000981">
    <property type="term" value="F:DNA-binding transcription factor activity, RNA polymerase II-specific"/>
    <property type="evidence" value="ECO:0007669"/>
    <property type="project" value="InterPro"/>
</dbReference>
<evidence type="ECO:0000256" key="3">
    <source>
        <dbReference type="ARBA" id="ARBA00023163"/>
    </source>
</evidence>
<dbReference type="Proteomes" id="UP000077002">
    <property type="component" value="Unassembled WGS sequence"/>
</dbReference>
<name>A0A177EQ64_9EURO</name>
<reference evidence="6 7" key="1">
    <citation type="submission" date="2016-03" db="EMBL/GenBank/DDBJ databases">
        <title>Draft genome sequence of the Fonsecaea monophora CBS 269.37.</title>
        <authorList>
            <person name="Bombassaro A."/>
            <person name="Vinicius W.A."/>
            <person name="De Hoog S."/>
            <person name="Sun J."/>
            <person name="Souza E.M."/>
            <person name="Raittz R.T."/>
            <person name="Costa F."/>
            <person name="Leao A.C."/>
            <person name="Tadra-Sfeir M.Z."/>
            <person name="Baura V."/>
            <person name="Balsanelli E."/>
            <person name="Pedrosa F.O."/>
            <person name="Moreno L.F."/>
            <person name="Steffens M.B."/>
            <person name="Xi L."/>
            <person name="Bocca A.L."/>
            <person name="Felipe M.S."/>
            <person name="Teixeira M."/>
            <person name="Telles Filho F.Q."/>
            <person name="Azevedo C.M."/>
            <person name="Gomes R."/>
            <person name="Vicente V.A."/>
        </authorList>
    </citation>
    <scope>NUCLEOTIDE SEQUENCE [LARGE SCALE GENOMIC DNA]</scope>
    <source>
        <strain evidence="6 7">CBS 269.37</strain>
    </source>
</reference>
<dbReference type="InterPro" id="IPR053187">
    <property type="entry name" value="Notoamide_regulator"/>
</dbReference>
<proteinExistence type="predicted"/>
<dbReference type="SMART" id="SM00066">
    <property type="entry name" value="GAL4"/>
    <property type="match status" value="1"/>
</dbReference>
<dbReference type="Gene3D" id="4.10.240.10">
    <property type="entry name" value="Zn(2)-C6 fungal-type DNA-binding domain"/>
    <property type="match status" value="1"/>
</dbReference>
<dbReference type="AlphaFoldDB" id="A0A177EQ64"/>
<dbReference type="OrthoDB" id="10261408at2759"/>
<evidence type="ECO:0000256" key="2">
    <source>
        <dbReference type="ARBA" id="ARBA00023125"/>
    </source>
</evidence>
<dbReference type="GO" id="GO:0003677">
    <property type="term" value="F:DNA binding"/>
    <property type="evidence" value="ECO:0007669"/>
    <property type="project" value="UniProtKB-KW"/>
</dbReference>
<keyword evidence="2" id="KW-0238">DNA-binding</keyword>
<gene>
    <name evidence="6" type="ORF">AYO21_11714</name>
</gene>
<dbReference type="GO" id="GO:0008270">
    <property type="term" value="F:zinc ion binding"/>
    <property type="evidence" value="ECO:0007669"/>
    <property type="project" value="InterPro"/>
</dbReference>
<keyword evidence="7" id="KW-1185">Reference proteome</keyword>
<evidence type="ECO:0000256" key="1">
    <source>
        <dbReference type="ARBA" id="ARBA00023015"/>
    </source>
</evidence>
<dbReference type="PROSITE" id="PS50048">
    <property type="entry name" value="ZN2_CY6_FUNGAL_2"/>
    <property type="match status" value="1"/>
</dbReference>
<keyword evidence="1" id="KW-0805">Transcription regulation</keyword>
<keyword evidence="4" id="KW-0539">Nucleus</keyword>
<evidence type="ECO:0000313" key="6">
    <source>
        <dbReference type="EMBL" id="OAG34134.1"/>
    </source>
</evidence>
<dbReference type="SUPFAM" id="SSF57701">
    <property type="entry name" value="Zn2/Cys6 DNA-binding domain"/>
    <property type="match status" value="1"/>
</dbReference>
<protein>
    <recommendedName>
        <fullName evidence="5">Zn(2)-C6 fungal-type domain-containing protein</fullName>
    </recommendedName>
</protein>
<organism evidence="6 7">
    <name type="scientific">Fonsecaea monophora</name>
    <dbReference type="NCBI Taxonomy" id="254056"/>
    <lineage>
        <taxon>Eukaryota</taxon>
        <taxon>Fungi</taxon>
        <taxon>Dikarya</taxon>
        <taxon>Ascomycota</taxon>
        <taxon>Pezizomycotina</taxon>
        <taxon>Eurotiomycetes</taxon>
        <taxon>Chaetothyriomycetidae</taxon>
        <taxon>Chaetothyriales</taxon>
        <taxon>Herpotrichiellaceae</taxon>
        <taxon>Fonsecaea</taxon>
    </lineage>
</organism>
<dbReference type="Pfam" id="PF00172">
    <property type="entry name" value="Zn_clus"/>
    <property type="match status" value="1"/>
</dbReference>
<evidence type="ECO:0000313" key="7">
    <source>
        <dbReference type="Proteomes" id="UP000077002"/>
    </source>
</evidence>